<evidence type="ECO:0000313" key="3">
    <source>
        <dbReference type="Proteomes" id="UP000820669"/>
    </source>
</evidence>
<feature type="transmembrane region" description="Helical" evidence="1">
    <location>
        <begin position="36"/>
        <end position="56"/>
    </location>
</feature>
<dbReference type="InterPro" id="IPR021401">
    <property type="entry name" value="DUF3040"/>
</dbReference>
<sequence length="89" mass="10012">MLNHDDRRRLEAIERQLNSEDPDLAHRLSRWPQSPAARWATATAILLIVLGTLGVLIGLTLFSPALVLVSTPGLVGGWVWLHRRTQRHC</sequence>
<evidence type="ECO:0000313" key="2">
    <source>
        <dbReference type="EMBL" id="NMH97863.1"/>
    </source>
</evidence>
<dbReference type="Proteomes" id="UP000820669">
    <property type="component" value="Unassembled WGS sequence"/>
</dbReference>
<protein>
    <submittedName>
        <fullName evidence="2">DUF3040 domain-containing protein</fullName>
    </submittedName>
</protein>
<accession>A0ABX1SBJ6</accession>
<organism evidence="2 3">
    <name type="scientific">Pseudonocardia acidicola</name>
    <dbReference type="NCBI Taxonomy" id="2724939"/>
    <lineage>
        <taxon>Bacteria</taxon>
        <taxon>Bacillati</taxon>
        <taxon>Actinomycetota</taxon>
        <taxon>Actinomycetes</taxon>
        <taxon>Pseudonocardiales</taxon>
        <taxon>Pseudonocardiaceae</taxon>
        <taxon>Pseudonocardia</taxon>
    </lineage>
</organism>
<dbReference type="EMBL" id="JAAXLA010000016">
    <property type="protein sequence ID" value="NMH97863.1"/>
    <property type="molecule type" value="Genomic_DNA"/>
</dbReference>
<keyword evidence="3" id="KW-1185">Reference proteome</keyword>
<gene>
    <name evidence="2" type="ORF">HF526_11150</name>
</gene>
<keyword evidence="1" id="KW-1133">Transmembrane helix</keyword>
<keyword evidence="1" id="KW-0472">Membrane</keyword>
<name>A0ABX1SBJ6_9PSEU</name>
<dbReference type="RefSeq" id="WP_169381310.1">
    <property type="nucleotide sequence ID" value="NZ_JAAXLA010000016.1"/>
</dbReference>
<evidence type="ECO:0000256" key="1">
    <source>
        <dbReference type="SAM" id="Phobius"/>
    </source>
</evidence>
<dbReference type="Pfam" id="PF11239">
    <property type="entry name" value="DUF3040"/>
    <property type="match status" value="1"/>
</dbReference>
<proteinExistence type="predicted"/>
<reference evidence="2 3" key="1">
    <citation type="submission" date="2020-04" db="EMBL/GenBank/DDBJ databases">
        <authorList>
            <person name="Klaysubun C."/>
            <person name="Duangmal K."/>
            <person name="Lipun K."/>
        </authorList>
    </citation>
    <scope>NUCLEOTIDE SEQUENCE [LARGE SCALE GENOMIC DNA]</scope>
    <source>
        <strain evidence="2 3">K10HN5</strain>
    </source>
</reference>
<keyword evidence="1" id="KW-0812">Transmembrane</keyword>
<feature type="transmembrane region" description="Helical" evidence="1">
    <location>
        <begin position="62"/>
        <end position="81"/>
    </location>
</feature>
<comment type="caution">
    <text evidence="2">The sequence shown here is derived from an EMBL/GenBank/DDBJ whole genome shotgun (WGS) entry which is preliminary data.</text>
</comment>